<name>A0AAD4CEA7_ASPNN</name>
<comment type="caution">
    <text evidence="6">The sequence shown here is derived from an EMBL/GenBank/DDBJ whole genome shotgun (WGS) entry which is preliminary data.</text>
</comment>
<proteinExistence type="inferred from homology"/>
<feature type="transmembrane region" description="Helical" evidence="4">
    <location>
        <begin position="329"/>
        <end position="348"/>
    </location>
</feature>
<comment type="similarity">
    <text evidence="2">Belongs to the major facilitator superfamily. Monocarboxylate porter (TC 2.A.1.13) family.</text>
</comment>
<keyword evidence="4" id="KW-0472">Membrane</keyword>
<dbReference type="PANTHER" id="PTHR11360:SF234">
    <property type="entry name" value="MFS-TYPE TRANSPORTER DBAD-RELATED"/>
    <property type="match status" value="1"/>
</dbReference>
<feature type="transmembrane region" description="Helical" evidence="4">
    <location>
        <begin position="39"/>
        <end position="60"/>
    </location>
</feature>
<reference evidence="6" key="2">
    <citation type="submission" date="2020-02" db="EMBL/GenBank/DDBJ databases">
        <authorList>
            <person name="Gilchrist C.L.M."/>
            <person name="Chooi Y.-H."/>
        </authorList>
    </citation>
    <scope>NUCLEOTIDE SEQUENCE</scope>
    <source>
        <strain evidence="6">MST-FP2251</strain>
    </source>
</reference>
<evidence type="ECO:0000259" key="5">
    <source>
        <dbReference type="PROSITE" id="PS50850"/>
    </source>
</evidence>
<evidence type="ECO:0000313" key="6">
    <source>
        <dbReference type="EMBL" id="KAF9884238.1"/>
    </source>
</evidence>
<dbReference type="SUPFAM" id="SSF103473">
    <property type="entry name" value="MFS general substrate transporter"/>
    <property type="match status" value="1"/>
</dbReference>
<dbReference type="InterPro" id="IPR050327">
    <property type="entry name" value="Proton-linked_MCT"/>
</dbReference>
<evidence type="ECO:0000256" key="2">
    <source>
        <dbReference type="ARBA" id="ARBA00006727"/>
    </source>
</evidence>
<dbReference type="GO" id="GO:0022857">
    <property type="term" value="F:transmembrane transporter activity"/>
    <property type="evidence" value="ECO:0007669"/>
    <property type="project" value="InterPro"/>
</dbReference>
<feature type="transmembrane region" description="Helical" evidence="4">
    <location>
        <begin position="395"/>
        <end position="413"/>
    </location>
</feature>
<dbReference type="AlphaFoldDB" id="A0AAD4CEA7"/>
<feature type="domain" description="Major facilitator superfamily (MFS) profile" evidence="5">
    <location>
        <begin position="240"/>
        <end position="428"/>
    </location>
</feature>
<evidence type="ECO:0000313" key="7">
    <source>
        <dbReference type="Proteomes" id="UP001194746"/>
    </source>
</evidence>
<feature type="transmembrane region" description="Helical" evidence="4">
    <location>
        <begin position="301"/>
        <end position="323"/>
    </location>
</feature>
<keyword evidence="4" id="KW-1133">Transmembrane helix</keyword>
<gene>
    <name evidence="6" type="ORF">FE257_001970</name>
</gene>
<reference evidence="6" key="1">
    <citation type="journal article" date="2019" name="Beilstein J. Org. Chem.">
        <title>Nanangenines: drimane sesquiterpenoids as the dominant metabolite cohort of a novel Australian fungus, Aspergillus nanangensis.</title>
        <authorList>
            <person name="Lacey H.J."/>
            <person name="Gilchrist C.L.M."/>
            <person name="Crombie A."/>
            <person name="Kalaitzis J.A."/>
            <person name="Vuong D."/>
            <person name="Rutledge P.J."/>
            <person name="Turner P."/>
            <person name="Pitt J.I."/>
            <person name="Lacey E."/>
            <person name="Chooi Y.H."/>
            <person name="Piggott A.M."/>
        </authorList>
    </citation>
    <scope>NUCLEOTIDE SEQUENCE</scope>
    <source>
        <strain evidence="6">MST-FP2251</strain>
    </source>
</reference>
<feature type="transmembrane region" description="Helical" evidence="4">
    <location>
        <begin position="198"/>
        <end position="218"/>
    </location>
</feature>
<dbReference type="PROSITE" id="PS50850">
    <property type="entry name" value="MFS"/>
    <property type="match status" value="1"/>
</dbReference>
<evidence type="ECO:0000256" key="4">
    <source>
        <dbReference type="SAM" id="Phobius"/>
    </source>
</evidence>
<keyword evidence="7" id="KW-1185">Reference proteome</keyword>
<feature type="transmembrane region" description="Helical" evidence="4">
    <location>
        <begin position="106"/>
        <end position="125"/>
    </location>
</feature>
<dbReference type="InterPro" id="IPR020846">
    <property type="entry name" value="MFS_dom"/>
</dbReference>
<evidence type="ECO:0000256" key="3">
    <source>
        <dbReference type="SAM" id="MobiDB-lite"/>
    </source>
</evidence>
<dbReference type="InterPro" id="IPR036259">
    <property type="entry name" value="MFS_trans_sf"/>
</dbReference>
<feature type="transmembrane region" description="Helical" evidence="4">
    <location>
        <begin position="369"/>
        <end position="389"/>
    </location>
</feature>
<protein>
    <recommendedName>
        <fullName evidence="5">Major facilitator superfamily (MFS) profile domain-containing protein</fullName>
    </recommendedName>
</protein>
<evidence type="ECO:0000256" key="1">
    <source>
        <dbReference type="ARBA" id="ARBA00004141"/>
    </source>
</evidence>
<dbReference type="InterPro" id="IPR011701">
    <property type="entry name" value="MFS"/>
</dbReference>
<dbReference type="Proteomes" id="UP001194746">
    <property type="component" value="Unassembled WGS sequence"/>
</dbReference>
<accession>A0AAD4CEA7</accession>
<organism evidence="6 7">
    <name type="scientific">Aspergillus nanangensis</name>
    <dbReference type="NCBI Taxonomy" id="2582783"/>
    <lineage>
        <taxon>Eukaryota</taxon>
        <taxon>Fungi</taxon>
        <taxon>Dikarya</taxon>
        <taxon>Ascomycota</taxon>
        <taxon>Pezizomycotina</taxon>
        <taxon>Eurotiomycetes</taxon>
        <taxon>Eurotiomycetidae</taxon>
        <taxon>Eurotiales</taxon>
        <taxon>Aspergillaceae</taxon>
        <taxon>Aspergillus</taxon>
        <taxon>Aspergillus subgen. Circumdati</taxon>
    </lineage>
</organism>
<comment type="subcellular location">
    <subcellularLocation>
        <location evidence="1">Membrane</location>
        <topology evidence="1">Multi-pass membrane protein</topology>
    </subcellularLocation>
</comment>
<feature type="transmembrane region" description="Helical" evidence="4">
    <location>
        <begin position="131"/>
        <end position="158"/>
    </location>
</feature>
<keyword evidence="4" id="KW-0812">Transmembrane</keyword>
<dbReference type="PANTHER" id="PTHR11360">
    <property type="entry name" value="MONOCARBOXYLATE TRANSPORTER"/>
    <property type="match status" value="1"/>
</dbReference>
<dbReference type="Gene3D" id="1.20.1250.20">
    <property type="entry name" value="MFS general substrate transporter like domains"/>
    <property type="match status" value="1"/>
</dbReference>
<sequence>MKSVDIPDSREQSPTKNEASESNKASIDNTESIPNGGRAWVQVLGTFFIFFNTWGVLNTFGAYQTYYETQELFPASSSNISWVGSIQSSLLLLLGLVTGPLYDVGYFYLPLCTGSFMIVLGQMMLSLCDTYYQVLLSQGFCIGMGTGLIFIPGVALLSTYFSTKLALANGIAAAGGGFGGIIYPIIFHRLLTQIGFAWTVRAMGLLMFVTLTIPLLVFRTRVKPSSKRQILDLPAFKEPAYAAFVLGGVLAFISLNIPFFYIQYFAIESGIASDELAFYLLPILTTGSVFGRVFPNIFANLVGPFNIIYSCTIVSGALMFALINISSLAGVIILALLYGFFTGAFVSLPPTCFVRLSPQRSLIGTRMGMGYAVMTVGNLIGSPVAGVILQKNGFNSMWTFGGVLSIAGGIAMMTSRNFQGGWNPFSRL</sequence>
<feature type="transmembrane region" description="Helical" evidence="4">
    <location>
        <begin position="80"/>
        <end position="99"/>
    </location>
</feature>
<feature type="region of interest" description="Disordered" evidence="3">
    <location>
        <begin position="1"/>
        <end position="30"/>
    </location>
</feature>
<dbReference type="EMBL" id="VCAU01000129">
    <property type="protein sequence ID" value="KAF9884238.1"/>
    <property type="molecule type" value="Genomic_DNA"/>
</dbReference>
<feature type="transmembrane region" description="Helical" evidence="4">
    <location>
        <begin position="276"/>
        <end position="294"/>
    </location>
</feature>
<feature type="transmembrane region" description="Helical" evidence="4">
    <location>
        <begin position="165"/>
        <end position="186"/>
    </location>
</feature>
<dbReference type="Pfam" id="PF07690">
    <property type="entry name" value="MFS_1"/>
    <property type="match status" value="1"/>
</dbReference>
<dbReference type="GO" id="GO:0016020">
    <property type="term" value="C:membrane"/>
    <property type="evidence" value="ECO:0007669"/>
    <property type="project" value="UniProtKB-SubCell"/>
</dbReference>
<feature type="compositionally biased region" description="Basic and acidic residues" evidence="3">
    <location>
        <begin position="1"/>
        <end position="21"/>
    </location>
</feature>
<feature type="transmembrane region" description="Helical" evidence="4">
    <location>
        <begin position="239"/>
        <end position="264"/>
    </location>
</feature>